<evidence type="ECO:0000256" key="9">
    <source>
        <dbReference type="ARBA" id="ARBA00023027"/>
    </source>
</evidence>
<comment type="subcellular location">
    <subcellularLocation>
        <location evidence="2">Mitochondrion outer membrane</location>
        <topology evidence="2">Single-pass membrane protein</topology>
    </subcellularLocation>
</comment>
<feature type="binding site" evidence="14">
    <location>
        <position position="139"/>
    </location>
    <ligand>
        <name>FAD</name>
        <dbReference type="ChEBI" id="CHEBI:57692"/>
    </ligand>
</feature>
<feature type="binding site" evidence="14">
    <location>
        <position position="137"/>
    </location>
    <ligand>
        <name>FAD</name>
        <dbReference type="ChEBI" id="CHEBI:57692"/>
    </ligand>
</feature>
<evidence type="ECO:0000259" key="15">
    <source>
        <dbReference type="PROSITE" id="PS51384"/>
    </source>
</evidence>
<keyword evidence="10" id="KW-0472">Membrane</keyword>
<dbReference type="PANTHER" id="PTHR19370:SF171">
    <property type="entry name" value="NADH-CYTOCHROME B5 REDUCTASE 2"/>
    <property type="match status" value="1"/>
</dbReference>
<evidence type="ECO:0000256" key="12">
    <source>
        <dbReference type="ARBA" id="ARBA00039435"/>
    </source>
</evidence>
<evidence type="ECO:0000256" key="11">
    <source>
        <dbReference type="ARBA" id="ARBA00037464"/>
    </source>
</evidence>
<dbReference type="GO" id="GO:0005741">
    <property type="term" value="C:mitochondrial outer membrane"/>
    <property type="evidence" value="ECO:0007669"/>
    <property type="project" value="UniProtKB-SubCell"/>
</dbReference>
<keyword evidence="8" id="KW-0560">Oxidoreductase</keyword>
<comment type="cofactor">
    <cofactor evidence="1 14">
        <name>FAD</name>
        <dbReference type="ChEBI" id="CHEBI:57692"/>
    </cofactor>
</comment>
<comment type="function">
    <text evidence="11">May mediate the reduction of outer membrane cytochrome b5.</text>
</comment>
<sequence>MPGYLRPTLKVAGVAAAGAGLAYSGYRHYNSTSFFFTPVHAETLPSDSRAALKKMEWKGFTELKLQSSEMVNHNVKRLTFALPDDESITGISPITSLLTQHTPEGAWVPVFRPYTPVSDNDVPGTVTFMIKKYPNGKGSGKMHSLQPGDSMKFKPLHEFDYKPNQFSAITCIAGGSGITPIYQLTRNILNNPEDKTKIALVYANNTEEDILLKKEFDELAQKYPERFTRSYVVSKTTPQNETSYETGYVNKALLSKVMPHKMNERNIKVLVSGPPPMVESIAGAKGGFGWTQGSIGGILGELGYTKEEVHKF</sequence>
<dbReference type="GO" id="GO:0090524">
    <property type="term" value="F:cytochrome-b5 reductase activity, acting on NADH"/>
    <property type="evidence" value="ECO:0007669"/>
    <property type="project" value="UniProtKB-EC"/>
</dbReference>
<evidence type="ECO:0000256" key="5">
    <source>
        <dbReference type="ARBA" id="ARBA00022630"/>
    </source>
</evidence>
<dbReference type="Gene3D" id="3.40.50.80">
    <property type="entry name" value="Nucleotide-binding domain of ferredoxin-NADP reductase (FNR) module"/>
    <property type="match status" value="1"/>
</dbReference>
<keyword evidence="7 14" id="KW-0274">FAD</keyword>
<evidence type="ECO:0000256" key="1">
    <source>
        <dbReference type="ARBA" id="ARBA00001974"/>
    </source>
</evidence>
<feature type="binding site" evidence="14">
    <location>
        <position position="179"/>
    </location>
    <ligand>
        <name>FAD</name>
        <dbReference type="ChEBI" id="CHEBI:57692"/>
    </ligand>
</feature>
<name>A0A0D2AYL9_9EURO</name>
<evidence type="ECO:0000313" key="17">
    <source>
        <dbReference type="Proteomes" id="UP000053342"/>
    </source>
</evidence>
<keyword evidence="5 14" id="KW-0285">Flavoprotein</keyword>
<dbReference type="Proteomes" id="UP000053342">
    <property type="component" value="Unassembled WGS sequence"/>
</dbReference>
<comment type="similarity">
    <text evidence="3">Belongs to the flavoprotein pyridine nucleotide cytochrome reductase family.</text>
</comment>
<evidence type="ECO:0000256" key="13">
    <source>
        <dbReference type="ARBA" id="ARBA00041256"/>
    </source>
</evidence>
<keyword evidence="17" id="KW-1185">Reference proteome</keyword>
<dbReference type="FunFam" id="3.40.50.80:FF:000009">
    <property type="entry name" value="NADH-cytochrome b5 reductase"/>
    <property type="match status" value="1"/>
</dbReference>
<dbReference type="STRING" id="215243.A0A0D2AYL9"/>
<dbReference type="RefSeq" id="XP_016265132.1">
    <property type="nucleotide sequence ID" value="XM_016404127.1"/>
</dbReference>
<protein>
    <recommendedName>
        <fullName evidence="12">NADH-cytochrome b5 reductase 2</fullName>
        <ecNumber evidence="4">1.6.2.2</ecNumber>
    </recommendedName>
    <alternativeName>
        <fullName evidence="13">Mitochondrial cytochrome b reductase</fullName>
    </alternativeName>
</protein>
<dbReference type="Pfam" id="PF00970">
    <property type="entry name" value="FAD_binding_6"/>
    <property type="match status" value="1"/>
</dbReference>
<dbReference type="EC" id="1.6.2.2" evidence="4"/>
<dbReference type="InterPro" id="IPR017938">
    <property type="entry name" value="Riboflavin_synthase-like_b-brl"/>
</dbReference>
<dbReference type="PANTHER" id="PTHR19370">
    <property type="entry name" value="NADH-CYTOCHROME B5 REDUCTASE"/>
    <property type="match status" value="1"/>
</dbReference>
<dbReference type="Gene3D" id="2.40.30.10">
    <property type="entry name" value="Translation factors"/>
    <property type="match status" value="1"/>
</dbReference>
<organism evidence="16 17">
    <name type="scientific">Exophiala oligosperma</name>
    <dbReference type="NCBI Taxonomy" id="215243"/>
    <lineage>
        <taxon>Eukaryota</taxon>
        <taxon>Fungi</taxon>
        <taxon>Dikarya</taxon>
        <taxon>Ascomycota</taxon>
        <taxon>Pezizomycotina</taxon>
        <taxon>Eurotiomycetes</taxon>
        <taxon>Chaetothyriomycetidae</taxon>
        <taxon>Chaetothyriales</taxon>
        <taxon>Herpotrichiellaceae</taxon>
        <taxon>Exophiala</taxon>
    </lineage>
</organism>
<feature type="binding site" evidence="14">
    <location>
        <position position="113"/>
    </location>
    <ligand>
        <name>FAD</name>
        <dbReference type="ChEBI" id="CHEBI:57692"/>
    </ligand>
</feature>
<dbReference type="InterPro" id="IPR001834">
    <property type="entry name" value="CBR-like"/>
</dbReference>
<evidence type="ECO:0000256" key="6">
    <source>
        <dbReference type="ARBA" id="ARBA00022787"/>
    </source>
</evidence>
<dbReference type="CDD" id="cd06183">
    <property type="entry name" value="cyt_b5_reduct_like"/>
    <property type="match status" value="1"/>
</dbReference>
<evidence type="ECO:0000256" key="8">
    <source>
        <dbReference type="ARBA" id="ARBA00023002"/>
    </source>
</evidence>
<keyword evidence="9" id="KW-0520">NAD</keyword>
<dbReference type="PROSITE" id="PS51384">
    <property type="entry name" value="FAD_FR"/>
    <property type="match status" value="1"/>
</dbReference>
<dbReference type="VEuPathDB" id="FungiDB:PV06_03352"/>
<feature type="binding site" evidence="14">
    <location>
        <position position="112"/>
    </location>
    <ligand>
        <name>FAD</name>
        <dbReference type="ChEBI" id="CHEBI:57692"/>
    </ligand>
</feature>
<dbReference type="PRINTS" id="PR00406">
    <property type="entry name" value="CYTB5RDTASE"/>
</dbReference>
<proteinExistence type="inferred from homology"/>
<dbReference type="InterPro" id="IPR008333">
    <property type="entry name" value="Cbr1-like_FAD-bd_dom"/>
</dbReference>
<evidence type="ECO:0000256" key="14">
    <source>
        <dbReference type="PIRSR" id="PIRSR601834-1"/>
    </source>
</evidence>
<evidence type="ECO:0000256" key="3">
    <source>
        <dbReference type="ARBA" id="ARBA00006105"/>
    </source>
</evidence>
<dbReference type="InterPro" id="IPR039261">
    <property type="entry name" value="FNR_nucleotide-bd"/>
</dbReference>
<dbReference type="InterPro" id="IPR017927">
    <property type="entry name" value="FAD-bd_FR_type"/>
</dbReference>
<reference evidence="16 17" key="1">
    <citation type="submission" date="2015-01" db="EMBL/GenBank/DDBJ databases">
        <title>The Genome Sequence of Exophiala oligosperma CBS72588.</title>
        <authorList>
            <consortium name="The Broad Institute Genomics Platform"/>
            <person name="Cuomo C."/>
            <person name="de Hoog S."/>
            <person name="Gorbushina A."/>
            <person name="Stielow B."/>
            <person name="Teixiera M."/>
            <person name="Abouelleil A."/>
            <person name="Chapman S.B."/>
            <person name="Priest M."/>
            <person name="Young S.K."/>
            <person name="Wortman J."/>
            <person name="Nusbaum C."/>
            <person name="Birren B."/>
        </authorList>
    </citation>
    <scope>NUCLEOTIDE SEQUENCE [LARGE SCALE GENOMIC DNA]</scope>
    <source>
        <strain evidence="16 17">CBS 72588</strain>
    </source>
</reference>
<dbReference type="SUPFAM" id="SSF52343">
    <property type="entry name" value="Ferredoxin reductase-like, C-terminal NADP-linked domain"/>
    <property type="match status" value="1"/>
</dbReference>
<evidence type="ECO:0000256" key="2">
    <source>
        <dbReference type="ARBA" id="ARBA00004572"/>
    </source>
</evidence>
<evidence type="ECO:0000313" key="16">
    <source>
        <dbReference type="EMBL" id="KIW44916.1"/>
    </source>
</evidence>
<dbReference type="AlphaFoldDB" id="A0A0D2AYL9"/>
<evidence type="ECO:0000256" key="7">
    <source>
        <dbReference type="ARBA" id="ARBA00022827"/>
    </source>
</evidence>
<dbReference type="SUPFAM" id="SSF63380">
    <property type="entry name" value="Riboflavin synthase domain-like"/>
    <property type="match status" value="1"/>
</dbReference>
<keyword evidence="6" id="KW-0496">Mitochondrion</keyword>
<dbReference type="Pfam" id="PF00175">
    <property type="entry name" value="NAD_binding_1"/>
    <property type="match status" value="1"/>
</dbReference>
<gene>
    <name evidence="16" type="ORF">PV06_03352</name>
</gene>
<dbReference type="InterPro" id="IPR001433">
    <property type="entry name" value="OxRdtase_FAD/NAD-bd"/>
</dbReference>
<feature type="binding site" evidence="14">
    <location>
        <position position="114"/>
    </location>
    <ligand>
        <name>FAD</name>
        <dbReference type="ChEBI" id="CHEBI:57692"/>
    </ligand>
</feature>
<dbReference type="EMBL" id="KN847334">
    <property type="protein sequence ID" value="KIW44916.1"/>
    <property type="molecule type" value="Genomic_DNA"/>
</dbReference>
<feature type="binding site" evidence="14">
    <location>
        <position position="131"/>
    </location>
    <ligand>
        <name>FAD</name>
        <dbReference type="ChEBI" id="CHEBI:57692"/>
    </ligand>
</feature>
<dbReference type="HOGENOM" id="CLU_003827_9_1_1"/>
<evidence type="ECO:0000256" key="10">
    <source>
        <dbReference type="ARBA" id="ARBA00023136"/>
    </source>
</evidence>
<dbReference type="OrthoDB" id="432685at2759"/>
<keyword evidence="6" id="KW-1000">Mitochondrion outer membrane</keyword>
<accession>A0A0D2AYL9</accession>
<feature type="domain" description="FAD-binding FR-type" evidence="15">
    <location>
        <begin position="58"/>
        <end position="170"/>
    </location>
</feature>
<dbReference type="GeneID" id="27355426"/>
<evidence type="ECO:0000256" key="4">
    <source>
        <dbReference type="ARBA" id="ARBA00012011"/>
    </source>
</evidence>